<reference evidence="5" key="1">
    <citation type="journal article" date="2019" name="Int. J. Syst. Evol. Microbiol.">
        <title>The Global Catalogue of Microorganisms (GCM) 10K type strain sequencing project: providing services to taxonomists for standard genome sequencing and annotation.</title>
        <authorList>
            <consortium name="The Broad Institute Genomics Platform"/>
            <consortium name="The Broad Institute Genome Sequencing Center for Infectious Disease"/>
            <person name="Wu L."/>
            <person name="Ma J."/>
        </authorList>
    </citation>
    <scope>NUCLEOTIDE SEQUENCE [LARGE SCALE GENOMIC DNA]</scope>
    <source>
        <strain evidence="5">JCM 3380</strain>
    </source>
</reference>
<name>A0ABP3CXE2_9PSEU</name>
<evidence type="ECO:0000313" key="4">
    <source>
        <dbReference type="EMBL" id="GAA0217911.1"/>
    </source>
</evidence>
<dbReference type="PANTHER" id="PTHR30055">
    <property type="entry name" value="HTH-TYPE TRANSCRIPTIONAL REGULATOR RUTR"/>
    <property type="match status" value="1"/>
</dbReference>
<evidence type="ECO:0000259" key="3">
    <source>
        <dbReference type="PROSITE" id="PS50977"/>
    </source>
</evidence>
<dbReference type="InterPro" id="IPR009057">
    <property type="entry name" value="Homeodomain-like_sf"/>
</dbReference>
<dbReference type="PROSITE" id="PS50977">
    <property type="entry name" value="HTH_TETR_2"/>
    <property type="match status" value="1"/>
</dbReference>
<sequence length="179" mass="18952">MTDLTRALLDAAADLLAAHGSRGLRMVDVATRAGVSRQTVYNEFGNKETLVRAVALDKTGQFLAGVHDRLTAAADPLEGLRAAVEFVLDQAARDPLPHSVFSGANAEDMLPFITTRGHEILSAAAEVFAAHVAAHWPHVPEDHRALVAQTTVRLVVSHLLTPSGDAPAMVVAVTRALLA</sequence>
<evidence type="ECO:0000313" key="5">
    <source>
        <dbReference type="Proteomes" id="UP001500416"/>
    </source>
</evidence>
<dbReference type="InterPro" id="IPR001647">
    <property type="entry name" value="HTH_TetR"/>
</dbReference>
<protein>
    <submittedName>
        <fullName evidence="4">TetR family transcriptional regulator</fullName>
    </submittedName>
</protein>
<keyword evidence="5" id="KW-1185">Reference proteome</keyword>
<organism evidence="4 5">
    <name type="scientific">Saccharothrix mutabilis subsp. mutabilis</name>
    <dbReference type="NCBI Taxonomy" id="66855"/>
    <lineage>
        <taxon>Bacteria</taxon>
        <taxon>Bacillati</taxon>
        <taxon>Actinomycetota</taxon>
        <taxon>Actinomycetes</taxon>
        <taxon>Pseudonocardiales</taxon>
        <taxon>Pseudonocardiaceae</taxon>
        <taxon>Saccharothrix</taxon>
    </lineage>
</organism>
<dbReference type="SUPFAM" id="SSF46689">
    <property type="entry name" value="Homeodomain-like"/>
    <property type="match status" value="1"/>
</dbReference>
<dbReference type="PRINTS" id="PR00455">
    <property type="entry name" value="HTHTETR"/>
</dbReference>
<evidence type="ECO:0000256" key="1">
    <source>
        <dbReference type="ARBA" id="ARBA00023125"/>
    </source>
</evidence>
<proteinExistence type="predicted"/>
<dbReference type="InterPro" id="IPR050109">
    <property type="entry name" value="HTH-type_TetR-like_transc_reg"/>
</dbReference>
<keyword evidence="1 2" id="KW-0238">DNA-binding</keyword>
<dbReference type="EMBL" id="BAAABU010000002">
    <property type="protein sequence ID" value="GAA0217911.1"/>
    <property type="molecule type" value="Genomic_DNA"/>
</dbReference>
<comment type="caution">
    <text evidence="4">The sequence shown here is derived from an EMBL/GenBank/DDBJ whole genome shotgun (WGS) entry which is preliminary data.</text>
</comment>
<dbReference type="PANTHER" id="PTHR30055:SF146">
    <property type="entry name" value="HTH-TYPE TRANSCRIPTIONAL DUAL REGULATOR CECR"/>
    <property type="match status" value="1"/>
</dbReference>
<dbReference type="Proteomes" id="UP001500416">
    <property type="component" value="Unassembled WGS sequence"/>
</dbReference>
<dbReference type="InterPro" id="IPR040611">
    <property type="entry name" value="AlkX_C"/>
</dbReference>
<evidence type="ECO:0000256" key="2">
    <source>
        <dbReference type="PROSITE-ProRule" id="PRU00335"/>
    </source>
</evidence>
<dbReference type="Gene3D" id="1.10.357.10">
    <property type="entry name" value="Tetracycline Repressor, domain 2"/>
    <property type="match status" value="1"/>
</dbReference>
<feature type="DNA-binding region" description="H-T-H motif" evidence="2">
    <location>
        <begin position="25"/>
        <end position="44"/>
    </location>
</feature>
<dbReference type="Pfam" id="PF18556">
    <property type="entry name" value="TetR_C_35"/>
    <property type="match status" value="1"/>
</dbReference>
<dbReference type="Pfam" id="PF00440">
    <property type="entry name" value="TetR_N"/>
    <property type="match status" value="1"/>
</dbReference>
<accession>A0ABP3CXE2</accession>
<dbReference type="RefSeq" id="WP_343932854.1">
    <property type="nucleotide sequence ID" value="NZ_BAAABU010000002.1"/>
</dbReference>
<feature type="domain" description="HTH tetR-type" evidence="3">
    <location>
        <begin position="2"/>
        <end position="62"/>
    </location>
</feature>
<gene>
    <name evidence="4" type="ORF">GCM10010492_14680</name>
</gene>